<evidence type="ECO:0000256" key="1">
    <source>
        <dbReference type="ARBA" id="ARBA00005724"/>
    </source>
</evidence>
<feature type="domain" description="RNA polymerase II assembly factor Rtp1 C-terminal" evidence="3">
    <location>
        <begin position="988"/>
        <end position="1017"/>
    </location>
</feature>
<gene>
    <name evidence="6" type="ORF">CC86DRAFT_10812</name>
</gene>
<sequence length="1067" mass="117207">MGAVEDAVDAAASFIGPFVDKDRTSRATHADHSDPNELVRQALSHLQAINTADLAADPDAPYDASLAGVVYGLLDVTTSLGILPHLSPGVPFSQRPRSVLTVIFSVRPRRSQEQLSETVLNLSPILGQKSSGLQPLLNQRILPDIISALAELALSPSNLKTQDAFVPVYQKAIEEIPTSRLLPILTTFLQQPLPAWLKPVMSKELAMIPLRERGIRHLIEFLALAYLTQNSRVPQEADGPQSQIPIPIEAVTQASKLLALPPEGMHQEDWLRKIAPQLWELLDGTKGPELSWAAGQIIARGILSKRATGAPGTIGWELFAGPLQQTLDPRLRPAENNHGQVLVQEQDLSTTLGRLSAIVSSYSHAGILRRLIGPVLLPLWALLNYTQSRPAVNKKWALLSKSIMSRYMSLACDPKQVDNIAQNLFWDGNGSWAFGPGSQGGIEIRQRHADHGPTEDMDNILTRIGSLDSRVNVLVSLLADARIPDDVAGAIFLQATQRWLSPVQGSKTSLTDEVETNPLATLIDAKLTEAMVNKFKDQFARSSQHIMELMRQLLSNFVSEHKVKVEKNKSSRISLRNIVQTERQGEDVERDSAEEDLVSFATSILSTLVSSPDFKQTPETRTTLASTIAPLVYLSQAHSSHHIPPLITNSANALLQLLQPPTASTQIASTNPLADHRTTLKVILKDLTSPEPPNRTWALNTLHKLLRNPAAFPVIDVPSTAHLLLSASLVDPESYVHIAAIPVLVDLAIRAPHPTVKILVEAFIDIDEQSLKLSRGRQTDKKEQELQNALDFRLRIGEVLNNILLADQFWNETTPSHYKLVKTITSACLTLASRRAQRTNTLSTRTKIAQAEQQRQEEGEAAWGGPIPNLLDPNGEDEKDQAERDELLGIVKGWEDTGIEEDVRIRASALSVLGTVLEHRLGLMKQVSVDAAMQMVLLVLAMETGEVKGILRRAAVLVIMGLMRGLDGALERGEEARVGLSMAQQGEVERVVRWVGNEDGDALVKDHAASVLEGLETLRMKKMYRVRDKGLRLGNDLGLEGGLRGVDVRLDLEERKGGRKMVVEEVE</sequence>
<dbReference type="OrthoDB" id="39591at2759"/>
<dbReference type="SUPFAM" id="SSF48371">
    <property type="entry name" value="ARM repeat"/>
    <property type="match status" value="1"/>
</dbReference>
<evidence type="ECO:0000256" key="2">
    <source>
        <dbReference type="SAM" id="MobiDB-lite"/>
    </source>
</evidence>
<dbReference type="GO" id="GO:0009306">
    <property type="term" value="P:protein secretion"/>
    <property type="evidence" value="ECO:0007669"/>
    <property type="project" value="TreeGrafter"/>
</dbReference>
<dbReference type="Pfam" id="PF10304">
    <property type="entry name" value="RTP1_C2"/>
    <property type="match status" value="1"/>
</dbReference>
<dbReference type="InterPro" id="IPR019414">
    <property type="entry name" value="Rtp1_C2"/>
</dbReference>
<evidence type="ECO:0000259" key="5">
    <source>
        <dbReference type="Pfam" id="PF23565"/>
    </source>
</evidence>
<comment type="similarity">
    <text evidence="1">Belongs to the Tango6 family.</text>
</comment>
<keyword evidence="7" id="KW-1185">Reference proteome</keyword>
<protein>
    <recommendedName>
        <fullName evidence="8">RNA polymerase II assembly factor Rtp1 C-terminal domain-containing protein</fullName>
    </recommendedName>
</protein>
<dbReference type="InterPro" id="IPR019451">
    <property type="entry name" value="Rtp1_C1"/>
</dbReference>
<name>A0A6A7ALR3_9PLEO</name>
<dbReference type="Pfam" id="PF10363">
    <property type="entry name" value="RTP1_C1"/>
    <property type="match status" value="1"/>
</dbReference>
<reference evidence="6" key="1">
    <citation type="journal article" date="2020" name="Stud. Mycol.">
        <title>101 Dothideomycetes genomes: a test case for predicting lifestyles and emergence of pathogens.</title>
        <authorList>
            <person name="Haridas S."/>
            <person name="Albert R."/>
            <person name="Binder M."/>
            <person name="Bloem J."/>
            <person name="Labutti K."/>
            <person name="Salamov A."/>
            <person name="Andreopoulos B."/>
            <person name="Baker S."/>
            <person name="Barry K."/>
            <person name="Bills G."/>
            <person name="Bluhm B."/>
            <person name="Cannon C."/>
            <person name="Castanera R."/>
            <person name="Culley D."/>
            <person name="Daum C."/>
            <person name="Ezra D."/>
            <person name="Gonzalez J."/>
            <person name="Henrissat B."/>
            <person name="Kuo A."/>
            <person name="Liang C."/>
            <person name="Lipzen A."/>
            <person name="Lutzoni F."/>
            <person name="Magnuson J."/>
            <person name="Mondo S."/>
            <person name="Nolan M."/>
            <person name="Ohm R."/>
            <person name="Pangilinan J."/>
            <person name="Park H.-J."/>
            <person name="Ramirez L."/>
            <person name="Alfaro M."/>
            <person name="Sun H."/>
            <person name="Tritt A."/>
            <person name="Yoshinaga Y."/>
            <person name="Zwiers L.-H."/>
            <person name="Turgeon B."/>
            <person name="Goodwin S."/>
            <person name="Spatafora J."/>
            <person name="Crous P."/>
            <person name="Grigoriev I."/>
        </authorList>
    </citation>
    <scope>NUCLEOTIDE SEQUENCE</scope>
    <source>
        <strain evidence="6">CBS 113818</strain>
    </source>
</reference>
<dbReference type="InterPro" id="IPR039600">
    <property type="entry name" value="TANGO6/Rtp1"/>
</dbReference>
<dbReference type="Pfam" id="PF23565">
    <property type="entry name" value="ARM_TANGO6"/>
    <property type="match status" value="1"/>
</dbReference>
<evidence type="ECO:0008006" key="8">
    <source>
        <dbReference type="Google" id="ProtNLM"/>
    </source>
</evidence>
<feature type="region of interest" description="Disordered" evidence="2">
    <location>
        <begin position="852"/>
        <end position="881"/>
    </location>
</feature>
<evidence type="ECO:0000313" key="6">
    <source>
        <dbReference type="EMBL" id="KAF2833505.1"/>
    </source>
</evidence>
<dbReference type="Proteomes" id="UP000799424">
    <property type="component" value="Unassembled WGS sequence"/>
</dbReference>
<dbReference type="InterPro" id="IPR057407">
    <property type="entry name" value="HEAT_TANGO6"/>
</dbReference>
<evidence type="ECO:0000259" key="4">
    <source>
        <dbReference type="Pfam" id="PF10363"/>
    </source>
</evidence>
<feature type="domain" description="TANGO6 HEAT repeat" evidence="5">
    <location>
        <begin position="252"/>
        <end position="480"/>
    </location>
</feature>
<proteinExistence type="inferred from homology"/>
<dbReference type="InterPro" id="IPR016024">
    <property type="entry name" value="ARM-type_fold"/>
</dbReference>
<dbReference type="EMBL" id="MU006216">
    <property type="protein sequence ID" value="KAF2833505.1"/>
    <property type="molecule type" value="Genomic_DNA"/>
</dbReference>
<feature type="domain" description="RNA polymerase II assembly factor Rtp1 C-terminal" evidence="4">
    <location>
        <begin position="681"/>
        <end position="804"/>
    </location>
</feature>
<accession>A0A6A7ALR3</accession>
<dbReference type="AlphaFoldDB" id="A0A6A7ALR3"/>
<evidence type="ECO:0000259" key="3">
    <source>
        <dbReference type="Pfam" id="PF10304"/>
    </source>
</evidence>
<dbReference type="PANTHER" id="PTHR20959">
    <property type="entry name" value="TRANSPORT AND GOLGI ORGANIZATION PROTEIN 6 FAMILY MEMBER"/>
    <property type="match status" value="1"/>
</dbReference>
<dbReference type="PANTHER" id="PTHR20959:SF1">
    <property type="entry name" value="TRANSPORT AND GOLGI ORGANIZATION PROTEIN 6 HOMOLOG"/>
    <property type="match status" value="1"/>
</dbReference>
<organism evidence="6 7">
    <name type="scientific">Ophiobolus disseminans</name>
    <dbReference type="NCBI Taxonomy" id="1469910"/>
    <lineage>
        <taxon>Eukaryota</taxon>
        <taxon>Fungi</taxon>
        <taxon>Dikarya</taxon>
        <taxon>Ascomycota</taxon>
        <taxon>Pezizomycotina</taxon>
        <taxon>Dothideomycetes</taxon>
        <taxon>Pleosporomycetidae</taxon>
        <taxon>Pleosporales</taxon>
        <taxon>Pleosporineae</taxon>
        <taxon>Phaeosphaeriaceae</taxon>
        <taxon>Ophiobolus</taxon>
    </lineage>
</organism>
<evidence type="ECO:0000313" key="7">
    <source>
        <dbReference type="Proteomes" id="UP000799424"/>
    </source>
</evidence>